<dbReference type="HOGENOM" id="CLU_092327_1_0_11"/>
<organism evidence="1 2">
    <name type="scientific">Mycobacterium [tuberculosis] TKK-01-0051</name>
    <dbReference type="NCBI Taxonomy" id="1324261"/>
    <lineage>
        <taxon>Bacteria</taxon>
        <taxon>Bacillati</taxon>
        <taxon>Actinomycetota</taxon>
        <taxon>Actinomycetes</taxon>
        <taxon>Mycobacteriales</taxon>
        <taxon>Mycobacteriaceae</taxon>
        <taxon>Mycobacterium</taxon>
        <taxon>Mycobacterium avium complex (MAC)</taxon>
    </lineage>
</organism>
<protein>
    <recommendedName>
        <fullName evidence="3">DUF433 domain-containing protein</fullName>
    </recommendedName>
</protein>
<dbReference type="Pfam" id="PF04255">
    <property type="entry name" value="DUF433"/>
    <property type="match status" value="1"/>
</dbReference>
<dbReference type="PATRIC" id="fig|1324261.3.peg.4233"/>
<comment type="caution">
    <text evidence="1">The sequence shown here is derived from an EMBL/GenBank/DDBJ whole genome shotgun (WGS) entry which is preliminary data.</text>
</comment>
<dbReference type="SUPFAM" id="SSF46689">
    <property type="entry name" value="Homeodomain-like"/>
    <property type="match status" value="1"/>
</dbReference>
<keyword evidence="2" id="KW-1185">Reference proteome</keyword>
<dbReference type="EMBL" id="JLXW01000010">
    <property type="protein sequence ID" value="KBZ61239.1"/>
    <property type="molecule type" value="Genomic_DNA"/>
</dbReference>
<dbReference type="InterPro" id="IPR009057">
    <property type="entry name" value="Homeodomain-like_sf"/>
</dbReference>
<sequence length="225" mass="25935">MSAEVSLLDREMYSEAEAARLLRVHQPTLNYWLEGKTWRGRTYQPVIRPEPTGRRTVTWAEFVEAGLLSQYRKRKVDLDEVRQFIAVLREKTGQPYPLAHERPWALNGRLLLEAQEASKLPPDYWLYAPTDGQLVMPLYAAQEFLDRVTFERDEAVLWRPAGRDSSVVIDPDSRFGRPSVKGISTSVLKEYSDDGYDYDEIADEFGLDVRDVELAVAYELEYKAA</sequence>
<evidence type="ECO:0008006" key="3">
    <source>
        <dbReference type="Google" id="ProtNLM"/>
    </source>
</evidence>
<dbReference type="Proteomes" id="UP000025947">
    <property type="component" value="Unassembled WGS sequence"/>
</dbReference>
<dbReference type="AlphaFoldDB" id="A0A051TWC1"/>
<dbReference type="InterPro" id="IPR007367">
    <property type="entry name" value="DUF433"/>
</dbReference>
<dbReference type="RefSeq" id="WP_044486637.1">
    <property type="nucleotide sequence ID" value="NZ_KK328284.1"/>
</dbReference>
<proteinExistence type="predicted"/>
<accession>A0A051TWC1</accession>
<gene>
    <name evidence="1" type="ORF">K875_04190</name>
</gene>
<name>A0A051TWC1_9MYCO</name>
<evidence type="ECO:0000313" key="1">
    <source>
        <dbReference type="EMBL" id="KBZ61239.1"/>
    </source>
</evidence>
<reference evidence="1 2" key="1">
    <citation type="submission" date="2014-04" db="EMBL/GenBank/DDBJ databases">
        <title>The Genome Sequence of Mycobacterium tuberculosis TKK-01-0051.</title>
        <authorList>
            <consortium name="The Broad Institute Genomics Platform"/>
            <consortium name="The Broad Institute Genome Sequencing Center for Infectious Disease"/>
            <person name="Earl A.M."/>
            <person name="Cohen K."/>
            <person name="Pym A."/>
            <person name="Bishai W."/>
            <person name="Maharaj K."/>
            <person name="Desjardins C."/>
            <person name="Abeel T."/>
            <person name="Young S."/>
            <person name="Zeng Q."/>
            <person name="Gargeya S."/>
            <person name="Abouelleil A."/>
            <person name="Alvarado L."/>
            <person name="Chapman S.B."/>
            <person name="Gainer-Dewar J."/>
            <person name="Goldberg J."/>
            <person name="Griggs A."/>
            <person name="Gujja S."/>
            <person name="Hansen M."/>
            <person name="Howarth C."/>
            <person name="Imamovic A."/>
            <person name="Larimer J."/>
            <person name="Murphy C."/>
            <person name="Naylor J."/>
            <person name="Pearson M."/>
            <person name="Poon T.W."/>
            <person name="Priest M."/>
            <person name="Roberts A."/>
            <person name="Saif S."/>
            <person name="Shea T."/>
            <person name="Sykes S."/>
            <person name="Wortman J."/>
            <person name="Nusbaum C."/>
            <person name="Birren B."/>
        </authorList>
    </citation>
    <scope>NUCLEOTIDE SEQUENCE [LARGE SCALE GENOMIC DNA]</scope>
    <source>
        <strain evidence="1 2">TKK-01-0051</strain>
    </source>
</reference>
<evidence type="ECO:0000313" key="2">
    <source>
        <dbReference type="Proteomes" id="UP000025947"/>
    </source>
</evidence>